<dbReference type="PANTHER" id="PTHR43493">
    <property type="entry name" value="DNA GYRASE/TOPOISOMERASE SUBUNIT A"/>
    <property type="match status" value="1"/>
</dbReference>
<dbReference type="InterPro" id="IPR002205">
    <property type="entry name" value="Topo_IIA_dom_A"/>
</dbReference>
<evidence type="ECO:0000256" key="5">
    <source>
        <dbReference type="ARBA" id="ARBA00023125"/>
    </source>
</evidence>
<evidence type="ECO:0000256" key="6">
    <source>
        <dbReference type="ARBA" id="ARBA00023235"/>
    </source>
</evidence>
<feature type="compositionally biased region" description="Low complexity" evidence="8">
    <location>
        <begin position="863"/>
        <end position="874"/>
    </location>
</feature>
<dbReference type="Gene3D" id="3.30.1360.40">
    <property type="match status" value="1"/>
</dbReference>
<dbReference type="InterPro" id="IPR006691">
    <property type="entry name" value="GyrA/parC_rep"/>
</dbReference>
<dbReference type="Gene3D" id="3.90.199.10">
    <property type="entry name" value="Topoisomerase II, domain 5"/>
    <property type="match status" value="1"/>
</dbReference>
<evidence type="ECO:0000313" key="10">
    <source>
        <dbReference type="EMBL" id="GAA5144111.1"/>
    </source>
</evidence>
<dbReference type="EC" id="5.6.2.2" evidence="3"/>
<evidence type="ECO:0000256" key="1">
    <source>
        <dbReference type="ARBA" id="ARBA00000185"/>
    </source>
</evidence>
<dbReference type="Pfam" id="PF00521">
    <property type="entry name" value="DNA_topoisoIV"/>
    <property type="match status" value="1"/>
</dbReference>
<dbReference type="NCBIfam" id="NF004043">
    <property type="entry name" value="PRK05560.1"/>
    <property type="match status" value="1"/>
</dbReference>
<evidence type="ECO:0000259" key="9">
    <source>
        <dbReference type="PROSITE" id="PS52040"/>
    </source>
</evidence>
<dbReference type="Proteomes" id="UP001499852">
    <property type="component" value="Unassembled WGS sequence"/>
</dbReference>
<dbReference type="Pfam" id="PF03989">
    <property type="entry name" value="DNA_gyraseA_C"/>
    <property type="match status" value="6"/>
</dbReference>
<dbReference type="InterPro" id="IPR013760">
    <property type="entry name" value="Topo_IIA-like_dom_sf"/>
</dbReference>
<dbReference type="PROSITE" id="PS52040">
    <property type="entry name" value="TOPO_IIA"/>
    <property type="match status" value="1"/>
</dbReference>
<dbReference type="RefSeq" id="WP_345737542.1">
    <property type="nucleotide sequence ID" value="NZ_BAABIA010000007.1"/>
</dbReference>
<dbReference type="InterPro" id="IPR013757">
    <property type="entry name" value="Topo_IIA_A_a_sf"/>
</dbReference>
<keyword evidence="6 7" id="KW-0413">Isomerase</keyword>
<dbReference type="InterPro" id="IPR050220">
    <property type="entry name" value="Type_II_DNA_Topoisomerases"/>
</dbReference>
<keyword evidence="11" id="KW-1185">Reference proteome</keyword>
<evidence type="ECO:0000256" key="8">
    <source>
        <dbReference type="SAM" id="MobiDB-lite"/>
    </source>
</evidence>
<evidence type="ECO:0000256" key="2">
    <source>
        <dbReference type="ARBA" id="ARBA00008263"/>
    </source>
</evidence>
<proteinExistence type="inferred from homology"/>
<reference evidence="11" key="1">
    <citation type="journal article" date="2019" name="Int. J. Syst. Evol. Microbiol.">
        <title>The Global Catalogue of Microorganisms (GCM) 10K type strain sequencing project: providing services to taxonomists for standard genome sequencing and annotation.</title>
        <authorList>
            <consortium name="The Broad Institute Genomics Platform"/>
            <consortium name="The Broad Institute Genome Sequencing Center for Infectious Disease"/>
            <person name="Wu L."/>
            <person name="Ma J."/>
        </authorList>
    </citation>
    <scope>NUCLEOTIDE SEQUENCE [LARGE SCALE GENOMIC DNA]</scope>
    <source>
        <strain evidence="11">JCM 18053</strain>
    </source>
</reference>
<dbReference type="Gene3D" id="1.10.268.10">
    <property type="entry name" value="Topoisomerase, domain 3"/>
    <property type="match status" value="1"/>
</dbReference>
<dbReference type="Gene3D" id="2.120.10.90">
    <property type="entry name" value="DNA gyrase/topoisomerase IV, subunit A, C-terminal"/>
    <property type="match status" value="1"/>
</dbReference>
<dbReference type="SMART" id="SM00434">
    <property type="entry name" value="TOP4c"/>
    <property type="match status" value="1"/>
</dbReference>
<dbReference type="EMBL" id="BAABIA010000007">
    <property type="protein sequence ID" value="GAA5144111.1"/>
    <property type="molecule type" value="Genomic_DNA"/>
</dbReference>
<gene>
    <name evidence="10" type="primary">gyrA</name>
    <name evidence="10" type="ORF">GCM10023213_33500</name>
</gene>
<feature type="compositionally biased region" description="Acidic residues" evidence="8">
    <location>
        <begin position="875"/>
        <end position="894"/>
    </location>
</feature>
<comment type="catalytic activity">
    <reaction evidence="1 7">
        <text>ATP-dependent breakage, passage and rejoining of double-stranded DNA.</text>
        <dbReference type="EC" id="5.6.2.2"/>
    </reaction>
</comment>
<dbReference type="InterPro" id="IPR013758">
    <property type="entry name" value="Topo_IIA_A/C_ab"/>
</dbReference>
<feature type="domain" description="Topo IIA-type catalytic" evidence="9">
    <location>
        <begin position="32"/>
        <end position="518"/>
    </location>
</feature>
<evidence type="ECO:0000313" key="11">
    <source>
        <dbReference type="Proteomes" id="UP001499852"/>
    </source>
</evidence>
<dbReference type="PANTHER" id="PTHR43493:SF5">
    <property type="entry name" value="DNA GYRASE SUBUNIT A, CHLOROPLASTIC_MITOCHONDRIAL"/>
    <property type="match status" value="1"/>
</dbReference>
<evidence type="ECO:0000256" key="3">
    <source>
        <dbReference type="ARBA" id="ARBA00012895"/>
    </source>
</evidence>
<feature type="compositionally biased region" description="Acidic residues" evidence="8">
    <location>
        <begin position="845"/>
        <end position="857"/>
    </location>
</feature>
<accession>A0ABP9PFD8</accession>
<dbReference type="InterPro" id="IPR035516">
    <property type="entry name" value="Gyrase/topoIV_suA_C"/>
</dbReference>
<evidence type="ECO:0000256" key="7">
    <source>
        <dbReference type="PROSITE-ProRule" id="PRU01384"/>
    </source>
</evidence>
<dbReference type="SUPFAM" id="SSF101904">
    <property type="entry name" value="GyrA/ParC C-terminal domain-like"/>
    <property type="match status" value="1"/>
</dbReference>
<dbReference type="SUPFAM" id="SSF56719">
    <property type="entry name" value="Type II DNA topoisomerase"/>
    <property type="match status" value="1"/>
</dbReference>
<comment type="caution">
    <text evidence="10">The sequence shown here is derived from an EMBL/GenBank/DDBJ whole genome shotgun (WGS) entry which is preliminary data.</text>
</comment>
<sequence length="894" mass="98755">MQESNTRPISVADEVKNSFLDYSMSVIISRALPDVRDGLKPSQRRILYAMHELGLYPPKKQMKCAKICGDTSGNYHPHGEAVIYPTLVHMGQPWAMRETLIDPQGNFGSVEGDPPAAMRYTEARMTPLGGTLMSDMEKDTVDFVPNYDERLTEPTVFPAAFPNLLVNGGTGIAVGMATNMPPHNLGEIVDGVCAQIDNPAITNSGLAQFIKGPDFPTGCVIHGLDGIREYMETGHGSVRVRGQAEIVEHNGREQIIITEIPYNVNRAELVKRIAELANEKIISDITSVRDESDENTRVVVELKRDARPQVVLNNLYKFTALESSFSIHMLAIDGGRPRVLSIKDAIACYIEHRREVIIRRTRFLLRKAEQQAEKLEAYLLALGHLDDFIKIIRDSRNRDEARAGLKAYQFSVTTARNLGILIRSQPSIQGDSYVFTDTQVDQILELRLYQLTGMERDKIKADYDELLATITDLMDILAKEHRVLTIIKDELQAIKAKHGTPRYTRIDAAGGGIETIDLIPNDANIVTLTHFGYVKRTLTTEYRLQARGGKGLKGMEAREAATKEDKNDFVETLFSANMHDFLLFFTNTGRVYVERVYQLPEAPRTGRGRSIKNVLNLRPEEKINSVLRLEAQGVEDDAMWSPEKFVLFATKDGTVKKTALEAFKNYRKDGIIAINIEEGNDLVDVVLTNGSSEICFATREGMCLRCVETDIRAMGRGAAGVRGIRLDEGDYLVALTAVEPDTQLLVVSEKGLGKRTPFEDYRLINRGGKGVKTINITEKTGKVVAAIAVHDDDELMLITSKGQNVRIRVGGDKGIRETGRVAQGVKLMDLKKDETIQDVATVIADEEDESATGEEGETAIVTEGGDSPAAGSEAPAEDAAEDAAETPEADSTES</sequence>
<keyword evidence="4 7" id="KW-0799">Topoisomerase</keyword>
<evidence type="ECO:0000256" key="4">
    <source>
        <dbReference type="ARBA" id="ARBA00023029"/>
    </source>
</evidence>
<organism evidence="10 11">
    <name type="scientific">Prosthecobacter algae</name>
    <dbReference type="NCBI Taxonomy" id="1144682"/>
    <lineage>
        <taxon>Bacteria</taxon>
        <taxon>Pseudomonadati</taxon>
        <taxon>Verrucomicrobiota</taxon>
        <taxon>Verrucomicrobiia</taxon>
        <taxon>Verrucomicrobiales</taxon>
        <taxon>Verrucomicrobiaceae</taxon>
        <taxon>Prosthecobacter</taxon>
    </lineage>
</organism>
<feature type="active site" description="O-(5'-phospho-DNA)-tyrosine intermediate" evidence="7">
    <location>
        <position position="120"/>
    </location>
</feature>
<keyword evidence="5 7" id="KW-0238">DNA-binding</keyword>
<protein>
    <recommendedName>
        <fullName evidence="3">DNA topoisomerase (ATP-hydrolyzing)</fullName>
        <ecNumber evidence="3">5.6.2.2</ecNumber>
    </recommendedName>
</protein>
<dbReference type="NCBIfam" id="TIGR01063">
    <property type="entry name" value="gyrA"/>
    <property type="match status" value="1"/>
</dbReference>
<name>A0ABP9PFD8_9BACT</name>
<comment type="similarity">
    <text evidence="2">Belongs to the type II topoisomerase GyrA/ParC subunit family.</text>
</comment>
<feature type="region of interest" description="Disordered" evidence="8">
    <location>
        <begin position="845"/>
        <end position="894"/>
    </location>
</feature>
<dbReference type="NCBIfam" id="NF004044">
    <property type="entry name" value="PRK05561.1"/>
    <property type="match status" value="1"/>
</dbReference>
<dbReference type="CDD" id="cd00187">
    <property type="entry name" value="TOP4c"/>
    <property type="match status" value="1"/>
</dbReference>